<proteinExistence type="predicted"/>
<protein>
    <recommendedName>
        <fullName evidence="3">Lipoprotein</fullName>
    </recommendedName>
</protein>
<evidence type="ECO:0000313" key="1">
    <source>
        <dbReference type="EMBL" id="MFC6096445.1"/>
    </source>
</evidence>
<gene>
    <name evidence="1" type="ORF">ACFPVY_07275</name>
</gene>
<organism evidence="1 2">
    <name type="scientific">Flavobacterium qiangtangense</name>
    <dbReference type="NCBI Taxonomy" id="1442595"/>
    <lineage>
        <taxon>Bacteria</taxon>
        <taxon>Pseudomonadati</taxon>
        <taxon>Bacteroidota</taxon>
        <taxon>Flavobacteriia</taxon>
        <taxon>Flavobacteriales</taxon>
        <taxon>Flavobacteriaceae</taxon>
        <taxon>Flavobacterium</taxon>
    </lineage>
</organism>
<accession>A0ABW1PLD8</accession>
<dbReference type="Proteomes" id="UP001596287">
    <property type="component" value="Unassembled WGS sequence"/>
</dbReference>
<reference evidence="2" key="1">
    <citation type="journal article" date="2019" name="Int. J. Syst. Evol. Microbiol.">
        <title>The Global Catalogue of Microorganisms (GCM) 10K type strain sequencing project: providing services to taxonomists for standard genome sequencing and annotation.</title>
        <authorList>
            <consortium name="The Broad Institute Genomics Platform"/>
            <consortium name="The Broad Institute Genome Sequencing Center for Infectious Disease"/>
            <person name="Wu L."/>
            <person name="Ma J."/>
        </authorList>
    </citation>
    <scope>NUCLEOTIDE SEQUENCE [LARGE SCALE GENOMIC DNA]</scope>
    <source>
        <strain evidence="2">CCUG 49679</strain>
    </source>
</reference>
<dbReference type="EMBL" id="JBHSQB010000005">
    <property type="protein sequence ID" value="MFC6096445.1"/>
    <property type="molecule type" value="Genomic_DNA"/>
</dbReference>
<keyword evidence="2" id="KW-1185">Reference proteome</keyword>
<comment type="caution">
    <text evidence="1">The sequence shown here is derived from an EMBL/GenBank/DDBJ whole genome shotgun (WGS) entry which is preliminary data.</text>
</comment>
<name>A0ABW1PLD8_9FLAO</name>
<sequence length="166" mass="18703">MKNLRLLLALIGICTFCGCNFFVSTGGFGVSNSKAESIQKSVFLQNYKPITNPVKINDTLSLIIESAWTERKWRYAGYQAEKAEIEDGNSCQIKIITSNLNGFNETWQMDRLKLSDGYFYEGYLNSIVGDFISIPKDTLTLKIHSGENPKEISTANFLGEIKLIRQ</sequence>
<evidence type="ECO:0000313" key="2">
    <source>
        <dbReference type="Proteomes" id="UP001596287"/>
    </source>
</evidence>
<dbReference type="RefSeq" id="WP_379791311.1">
    <property type="nucleotide sequence ID" value="NZ_JBHSQB010000005.1"/>
</dbReference>
<evidence type="ECO:0008006" key="3">
    <source>
        <dbReference type="Google" id="ProtNLM"/>
    </source>
</evidence>
<dbReference type="PROSITE" id="PS51257">
    <property type="entry name" value="PROKAR_LIPOPROTEIN"/>
    <property type="match status" value="1"/>
</dbReference>